<dbReference type="OMA" id="IWRNCNS"/>
<evidence type="ECO:0000313" key="2">
    <source>
        <dbReference type="Proteomes" id="UP000002640"/>
    </source>
</evidence>
<dbReference type="SMR" id="G5A7K8"/>
<dbReference type="RefSeq" id="XP_009536056.1">
    <property type="nucleotide sequence ID" value="XM_009537761.1"/>
</dbReference>
<dbReference type="EMBL" id="JH159161">
    <property type="protein sequence ID" value="EGZ07884.1"/>
    <property type="molecule type" value="Genomic_DNA"/>
</dbReference>
<protein>
    <recommendedName>
        <fullName evidence="3">RXLR phytopathogen effector protein WY-domain domain-containing protein</fullName>
    </recommendedName>
</protein>
<sequence length="101" mass="11673">WLSERKTADDMFSILRLNKEGGKFLDNSTFWSWVFFATKLSDKNPDEVMLAALKKRFSDKSLENIFTASKQGANPKLIATRLRQELWISQGQSADDIFRLL</sequence>
<gene>
    <name evidence="1" type="ORF">PHYSODRAFT_366939</name>
</gene>
<organism evidence="1 2">
    <name type="scientific">Phytophthora sojae (strain P6497)</name>
    <name type="common">Soybean stem and root rot agent</name>
    <name type="synonym">Phytophthora megasperma f. sp. glycines</name>
    <dbReference type="NCBI Taxonomy" id="1094619"/>
    <lineage>
        <taxon>Eukaryota</taxon>
        <taxon>Sar</taxon>
        <taxon>Stramenopiles</taxon>
        <taxon>Oomycota</taxon>
        <taxon>Peronosporomycetes</taxon>
        <taxon>Peronosporales</taxon>
        <taxon>Peronosporaceae</taxon>
        <taxon>Phytophthora</taxon>
    </lineage>
</organism>
<feature type="non-terminal residue" evidence="1">
    <location>
        <position position="1"/>
    </location>
</feature>
<dbReference type="Proteomes" id="UP000002640">
    <property type="component" value="Unassembled WGS sequence"/>
</dbReference>
<name>G5A7K8_PHYSP</name>
<dbReference type="GeneID" id="20650306"/>
<dbReference type="InParanoid" id="G5A7K8"/>
<dbReference type="AlphaFoldDB" id="G5A7K8"/>
<accession>G5A7K8</accession>
<evidence type="ECO:0008006" key="3">
    <source>
        <dbReference type="Google" id="ProtNLM"/>
    </source>
</evidence>
<feature type="non-terminal residue" evidence="1">
    <location>
        <position position="101"/>
    </location>
</feature>
<evidence type="ECO:0000313" key="1">
    <source>
        <dbReference type="EMBL" id="EGZ07884.1"/>
    </source>
</evidence>
<reference evidence="1 2" key="1">
    <citation type="journal article" date="2006" name="Science">
        <title>Phytophthora genome sequences uncover evolutionary origins and mechanisms of pathogenesis.</title>
        <authorList>
            <person name="Tyler B.M."/>
            <person name="Tripathy S."/>
            <person name="Zhang X."/>
            <person name="Dehal P."/>
            <person name="Jiang R.H."/>
            <person name="Aerts A."/>
            <person name="Arredondo F.D."/>
            <person name="Baxter L."/>
            <person name="Bensasson D."/>
            <person name="Beynon J.L."/>
            <person name="Chapman J."/>
            <person name="Damasceno C.M."/>
            <person name="Dorrance A.E."/>
            <person name="Dou D."/>
            <person name="Dickerman A.W."/>
            <person name="Dubchak I.L."/>
            <person name="Garbelotto M."/>
            <person name="Gijzen M."/>
            <person name="Gordon S.G."/>
            <person name="Govers F."/>
            <person name="Grunwald N.J."/>
            <person name="Huang W."/>
            <person name="Ivors K.L."/>
            <person name="Jones R.W."/>
            <person name="Kamoun S."/>
            <person name="Krampis K."/>
            <person name="Lamour K.H."/>
            <person name="Lee M.K."/>
            <person name="McDonald W.H."/>
            <person name="Medina M."/>
            <person name="Meijer H.J."/>
            <person name="Nordberg E.K."/>
            <person name="Maclean D.J."/>
            <person name="Ospina-Giraldo M.D."/>
            <person name="Morris P.F."/>
            <person name="Phuntumart V."/>
            <person name="Putnam N.H."/>
            <person name="Rash S."/>
            <person name="Rose J.K."/>
            <person name="Sakihama Y."/>
            <person name="Salamov A.A."/>
            <person name="Savidor A."/>
            <person name="Scheuring C.F."/>
            <person name="Smith B.M."/>
            <person name="Sobral B.W."/>
            <person name="Terry A."/>
            <person name="Torto-Alalibo T.A."/>
            <person name="Win J."/>
            <person name="Xu Z."/>
            <person name="Zhang H."/>
            <person name="Grigoriev I.V."/>
            <person name="Rokhsar D.S."/>
            <person name="Boore J.L."/>
        </authorList>
    </citation>
    <scope>NUCLEOTIDE SEQUENCE [LARGE SCALE GENOMIC DNA]</scope>
    <source>
        <strain evidence="1 2">P6497</strain>
    </source>
</reference>
<proteinExistence type="predicted"/>
<keyword evidence="2" id="KW-1185">Reference proteome</keyword>
<dbReference type="KEGG" id="psoj:PHYSODRAFT_366939"/>